<sequence length="140" mass="16135">MLKNFILSMAIVTSFMAQAPEEDQAELFDIVQGMVVETLPIHDTTVMNIEACLETISGIVKQVSPIPKAGYMLKIPLKDDYFIDNEWFQSSINEIIIIYPNESTEQPYILLFDEEHHAHFLYVNADLHDLFLKVLLETTW</sequence>
<keyword evidence="1" id="KW-0732">Signal</keyword>
<evidence type="ECO:0000256" key="1">
    <source>
        <dbReference type="SAM" id="SignalP"/>
    </source>
</evidence>
<evidence type="ECO:0000313" key="2">
    <source>
        <dbReference type="EMBL" id="XDK33854.1"/>
    </source>
</evidence>
<name>A0AB39HU67_9BACI</name>
<evidence type="ECO:0008006" key="3">
    <source>
        <dbReference type="Google" id="ProtNLM"/>
    </source>
</evidence>
<organism evidence="2">
    <name type="scientific">Ornithinibacillus sp. 4-3</name>
    <dbReference type="NCBI Taxonomy" id="3231488"/>
    <lineage>
        <taxon>Bacteria</taxon>
        <taxon>Bacillati</taxon>
        <taxon>Bacillota</taxon>
        <taxon>Bacilli</taxon>
        <taxon>Bacillales</taxon>
        <taxon>Bacillaceae</taxon>
        <taxon>Ornithinibacillus</taxon>
    </lineage>
</organism>
<accession>A0AB39HU67</accession>
<reference evidence="2" key="1">
    <citation type="submission" date="2024-07" db="EMBL/GenBank/DDBJ databases">
        <title>Halotolerant mesophilic bacterium Ornithinibacillus sp. 4-3, sp. nov., isolated from soil.</title>
        <authorList>
            <person name="Sidarenka A.V."/>
            <person name="Guliayeva D.E."/>
            <person name="Leanovich S.I."/>
            <person name="Hileuskaya K.S."/>
            <person name="Akhremchuk A.E."/>
            <person name="Sikolenko M.A."/>
            <person name="Valentovich L.N."/>
        </authorList>
    </citation>
    <scope>NUCLEOTIDE SEQUENCE</scope>
    <source>
        <strain evidence="2">4-3</strain>
    </source>
</reference>
<protein>
    <recommendedName>
        <fullName evidence="3">Group-specific protein</fullName>
    </recommendedName>
</protein>
<feature type="chain" id="PRO_5044312230" description="Group-specific protein" evidence="1">
    <location>
        <begin position="20"/>
        <end position="140"/>
    </location>
</feature>
<feature type="signal peptide" evidence="1">
    <location>
        <begin position="1"/>
        <end position="19"/>
    </location>
</feature>
<dbReference type="RefSeq" id="WP_368654532.1">
    <property type="nucleotide sequence ID" value="NZ_CP162599.1"/>
</dbReference>
<dbReference type="EMBL" id="CP162599">
    <property type="protein sequence ID" value="XDK33854.1"/>
    <property type="molecule type" value="Genomic_DNA"/>
</dbReference>
<proteinExistence type="predicted"/>
<gene>
    <name evidence="2" type="ORF">AB4Y30_05735</name>
</gene>
<dbReference type="AlphaFoldDB" id="A0AB39HU67"/>